<dbReference type="Proteomes" id="UP000314294">
    <property type="component" value="Unassembled WGS sequence"/>
</dbReference>
<dbReference type="EMBL" id="SRLO01000036">
    <property type="protein sequence ID" value="TNN82839.1"/>
    <property type="molecule type" value="Genomic_DNA"/>
</dbReference>
<feature type="compositionally biased region" description="Polar residues" evidence="1">
    <location>
        <begin position="104"/>
        <end position="115"/>
    </location>
</feature>
<sequence length="198" mass="20836">MEHGAGLLIGRLPEPLLLSLGAPRLWRWRLKQAPLSVWLQDSHTGQQSPLPLGDGSIHHPSATVPEALHRLQPHSAAAPPLPSPNDTSTHPLLELEVNEPGPPSCSQMPSKSSARPQARLCPPASSVLAEAEYRSNTMTAGASDNLHSDGGPNITKFGLHSDIMASEKAASVDKPAGKRAVKGDELASTSACVIAVEK</sequence>
<name>A0A4Z2IXY0_9TELE</name>
<organism evidence="2 3">
    <name type="scientific">Liparis tanakae</name>
    <name type="common">Tanaka's snailfish</name>
    <dbReference type="NCBI Taxonomy" id="230148"/>
    <lineage>
        <taxon>Eukaryota</taxon>
        <taxon>Metazoa</taxon>
        <taxon>Chordata</taxon>
        <taxon>Craniata</taxon>
        <taxon>Vertebrata</taxon>
        <taxon>Euteleostomi</taxon>
        <taxon>Actinopterygii</taxon>
        <taxon>Neopterygii</taxon>
        <taxon>Teleostei</taxon>
        <taxon>Neoteleostei</taxon>
        <taxon>Acanthomorphata</taxon>
        <taxon>Eupercaria</taxon>
        <taxon>Perciformes</taxon>
        <taxon>Cottioidei</taxon>
        <taxon>Cottales</taxon>
        <taxon>Liparidae</taxon>
        <taxon>Liparis</taxon>
    </lineage>
</organism>
<protein>
    <submittedName>
        <fullName evidence="2">Uncharacterized protein</fullName>
    </submittedName>
</protein>
<feature type="region of interest" description="Disordered" evidence="1">
    <location>
        <begin position="74"/>
        <end position="118"/>
    </location>
</feature>
<proteinExistence type="predicted"/>
<comment type="caution">
    <text evidence="2">The sequence shown here is derived from an EMBL/GenBank/DDBJ whole genome shotgun (WGS) entry which is preliminary data.</text>
</comment>
<keyword evidence="3" id="KW-1185">Reference proteome</keyword>
<accession>A0A4Z2IXY0</accession>
<dbReference type="AlphaFoldDB" id="A0A4Z2IXY0"/>
<evidence type="ECO:0000313" key="2">
    <source>
        <dbReference type="EMBL" id="TNN82839.1"/>
    </source>
</evidence>
<reference evidence="2 3" key="1">
    <citation type="submission" date="2019-03" db="EMBL/GenBank/DDBJ databases">
        <title>First draft genome of Liparis tanakae, snailfish: a comprehensive survey of snailfish specific genes.</title>
        <authorList>
            <person name="Kim W."/>
            <person name="Song I."/>
            <person name="Jeong J.-H."/>
            <person name="Kim D."/>
            <person name="Kim S."/>
            <person name="Ryu S."/>
            <person name="Song J.Y."/>
            <person name="Lee S.K."/>
        </authorList>
    </citation>
    <scope>NUCLEOTIDE SEQUENCE [LARGE SCALE GENOMIC DNA]</scope>
    <source>
        <tissue evidence="2">Muscle</tissue>
    </source>
</reference>
<evidence type="ECO:0000256" key="1">
    <source>
        <dbReference type="SAM" id="MobiDB-lite"/>
    </source>
</evidence>
<evidence type="ECO:0000313" key="3">
    <source>
        <dbReference type="Proteomes" id="UP000314294"/>
    </source>
</evidence>
<gene>
    <name evidence="2" type="ORF">EYF80_006796</name>
</gene>